<comment type="caution">
    <text evidence="2">The sequence shown here is derived from an EMBL/GenBank/DDBJ whole genome shotgun (WGS) entry which is preliminary data.</text>
</comment>
<sequence>MKSQRNTPALPKHPGRMKKTDRHDRKSCNVDGRKLTPITSGTCDDPLLTEVRNRGVHLIANVKEDLSLMKDANAIAGPSGISMVLLGDSEKVTMLPYHQESRKHMKS</sequence>
<dbReference type="AlphaFoldDB" id="A0A4Y2SQM5"/>
<dbReference type="Proteomes" id="UP000499080">
    <property type="component" value="Unassembled WGS sequence"/>
</dbReference>
<name>A0A4Y2SQM5_ARAVE</name>
<protein>
    <submittedName>
        <fullName evidence="2">Uncharacterized protein</fullName>
    </submittedName>
</protein>
<accession>A0A4Y2SQM5</accession>
<proteinExistence type="predicted"/>
<feature type="compositionally biased region" description="Basic and acidic residues" evidence="1">
    <location>
        <begin position="21"/>
        <end position="33"/>
    </location>
</feature>
<evidence type="ECO:0000256" key="1">
    <source>
        <dbReference type="SAM" id="MobiDB-lite"/>
    </source>
</evidence>
<feature type="region of interest" description="Disordered" evidence="1">
    <location>
        <begin position="1"/>
        <end position="33"/>
    </location>
</feature>
<dbReference type="EMBL" id="BGPR01022803">
    <property type="protein sequence ID" value="GBN89479.1"/>
    <property type="molecule type" value="Genomic_DNA"/>
</dbReference>
<keyword evidence="3" id="KW-1185">Reference proteome</keyword>
<evidence type="ECO:0000313" key="3">
    <source>
        <dbReference type="Proteomes" id="UP000499080"/>
    </source>
</evidence>
<gene>
    <name evidence="2" type="ORF">AVEN_82396_1</name>
</gene>
<evidence type="ECO:0000313" key="2">
    <source>
        <dbReference type="EMBL" id="GBN89479.1"/>
    </source>
</evidence>
<organism evidence="2 3">
    <name type="scientific">Araneus ventricosus</name>
    <name type="common">Orbweaver spider</name>
    <name type="synonym">Epeira ventricosa</name>
    <dbReference type="NCBI Taxonomy" id="182803"/>
    <lineage>
        <taxon>Eukaryota</taxon>
        <taxon>Metazoa</taxon>
        <taxon>Ecdysozoa</taxon>
        <taxon>Arthropoda</taxon>
        <taxon>Chelicerata</taxon>
        <taxon>Arachnida</taxon>
        <taxon>Araneae</taxon>
        <taxon>Araneomorphae</taxon>
        <taxon>Entelegynae</taxon>
        <taxon>Araneoidea</taxon>
        <taxon>Araneidae</taxon>
        <taxon>Araneus</taxon>
    </lineage>
</organism>
<reference evidence="2 3" key="1">
    <citation type="journal article" date="2019" name="Sci. Rep.">
        <title>Orb-weaving spider Araneus ventricosus genome elucidates the spidroin gene catalogue.</title>
        <authorList>
            <person name="Kono N."/>
            <person name="Nakamura H."/>
            <person name="Ohtoshi R."/>
            <person name="Moran D.A.P."/>
            <person name="Shinohara A."/>
            <person name="Yoshida Y."/>
            <person name="Fujiwara M."/>
            <person name="Mori M."/>
            <person name="Tomita M."/>
            <person name="Arakawa K."/>
        </authorList>
    </citation>
    <scope>NUCLEOTIDE SEQUENCE [LARGE SCALE GENOMIC DNA]</scope>
</reference>